<feature type="transmembrane region" description="Helical" evidence="1">
    <location>
        <begin position="20"/>
        <end position="41"/>
    </location>
</feature>
<name>W9G1H6_9MICO</name>
<dbReference type="EMBL" id="AWSA01000063">
    <property type="protein sequence ID" value="EWS99945.1"/>
    <property type="molecule type" value="Genomic_DNA"/>
</dbReference>
<accession>W9G1H6</accession>
<proteinExistence type="predicted"/>
<dbReference type="RefSeq" id="WP_034809591.1">
    <property type="nucleotide sequence ID" value="NZ_AWSA01000063.1"/>
</dbReference>
<gene>
    <name evidence="2" type="ORF">N865_19720</name>
</gene>
<keyword evidence="3" id="KW-1185">Reference proteome</keyword>
<evidence type="ECO:0000313" key="3">
    <source>
        <dbReference type="Proteomes" id="UP000019489"/>
    </source>
</evidence>
<dbReference type="eggNOG" id="ENOG50323GP">
    <property type="taxonomic scope" value="Bacteria"/>
</dbReference>
<keyword evidence="1" id="KW-0472">Membrane</keyword>
<comment type="caution">
    <text evidence="2">The sequence shown here is derived from an EMBL/GenBank/DDBJ whole genome shotgun (WGS) entry which is preliminary data.</text>
</comment>
<evidence type="ECO:0000256" key="1">
    <source>
        <dbReference type="SAM" id="Phobius"/>
    </source>
</evidence>
<protein>
    <submittedName>
        <fullName evidence="2">Uncharacterized protein</fullName>
    </submittedName>
</protein>
<dbReference type="OrthoDB" id="786583at2"/>
<reference evidence="2 3" key="1">
    <citation type="submission" date="2013-08" db="EMBL/GenBank/DDBJ databases">
        <title>Intrasporangium oryzae NRRL B-24470.</title>
        <authorList>
            <person name="Liu H."/>
            <person name="Wang G."/>
        </authorList>
    </citation>
    <scope>NUCLEOTIDE SEQUENCE [LARGE SCALE GENOMIC DNA]</scope>
    <source>
        <strain evidence="2 3">NRRL B-24470</strain>
    </source>
</reference>
<organism evidence="2 3">
    <name type="scientific">Intrasporangium oryzae NRRL B-24470</name>
    <dbReference type="NCBI Taxonomy" id="1386089"/>
    <lineage>
        <taxon>Bacteria</taxon>
        <taxon>Bacillati</taxon>
        <taxon>Actinomycetota</taxon>
        <taxon>Actinomycetes</taxon>
        <taxon>Micrococcales</taxon>
        <taxon>Intrasporangiaceae</taxon>
        <taxon>Intrasporangium</taxon>
    </lineage>
</organism>
<dbReference type="Proteomes" id="UP000019489">
    <property type="component" value="Unassembled WGS sequence"/>
</dbReference>
<keyword evidence="1" id="KW-1133">Transmembrane helix</keyword>
<sequence length="280" mass="30472">MLLVVYGVLHATSDWPRAEFQGWILVAIAIGSAIPLFLLIIQALASVGGTIEGPGGVKLSFAAASTRAAEAVSTSTLTENLDMAAGEAQHHTGIRNILSALREARRTDVTIVDLREGNTWWESRLFILIAAAARRRRPSAIAFVATVNQRPRTFIGWGDPQALLEQHVTLEPGYLTAHRFAEAATARWELGMPIPGTDQSVELPWTVDCGEEKARERLPQPTSGPADCTFAFELYLQQACEMNVSVVEPRRPVGRASLEELLIRYLSGTLSLTMPATRSG</sequence>
<keyword evidence="1" id="KW-0812">Transmembrane</keyword>
<evidence type="ECO:0000313" key="2">
    <source>
        <dbReference type="EMBL" id="EWS99945.1"/>
    </source>
</evidence>
<dbReference type="AlphaFoldDB" id="W9G1H6"/>